<feature type="region of interest" description="Disordered" evidence="1">
    <location>
        <begin position="635"/>
        <end position="871"/>
    </location>
</feature>
<proteinExistence type="predicted"/>
<organism evidence="2 3">
    <name type="scientific">Dothidotthia symphoricarpi CBS 119687</name>
    <dbReference type="NCBI Taxonomy" id="1392245"/>
    <lineage>
        <taxon>Eukaryota</taxon>
        <taxon>Fungi</taxon>
        <taxon>Dikarya</taxon>
        <taxon>Ascomycota</taxon>
        <taxon>Pezizomycotina</taxon>
        <taxon>Dothideomycetes</taxon>
        <taxon>Pleosporomycetidae</taxon>
        <taxon>Pleosporales</taxon>
        <taxon>Dothidotthiaceae</taxon>
        <taxon>Dothidotthia</taxon>
    </lineage>
</organism>
<reference evidence="2" key="1">
    <citation type="journal article" date="2020" name="Stud. Mycol.">
        <title>101 Dothideomycetes genomes: a test case for predicting lifestyles and emergence of pathogens.</title>
        <authorList>
            <person name="Haridas S."/>
            <person name="Albert R."/>
            <person name="Binder M."/>
            <person name="Bloem J."/>
            <person name="Labutti K."/>
            <person name="Salamov A."/>
            <person name="Andreopoulos B."/>
            <person name="Baker S."/>
            <person name="Barry K."/>
            <person name="Bills G."/>
            <person name="Bluhm B."/>
            <person name="Cannon C."/>
            <person name="Castanera R."/>
            <person name="Culley D."/>
            <person name="Daum C."/>
            <person name="Ezra D."/>
            <person name="Gonzalez J."/>
            <person name="Henrissat B."/>
            <person name="Kuo A."/>
            <person name="Liang C."/>
            <person name="Lipzen A."/>
            <person name="Lutzoni F."/>
            <person name="Magnuson J."/>
            <person name="Mondo S."/>
            <person name="Nolan M."/>
            <person name="Ohm R."/>
            <person name="Pangilinan J."/>
            <person name="Park H.-J."/>
            <person name="Ramirez L."/>
            <person name="Alfaro M."/>
            <person name="Sun H."/>
            <person name="Tritt A."/>
            <person name="Yoshinaga Y."/>
            <person name="Zwiers L.-H."/>
            <person name="Turgeon B."/>
            <person name="Goodwin S."/>
            <person name="Spatafora J."/>
            <person name="Crous P."/>
            <person name="Grigoriev I."/>
        </authorList>
    </citation>
    <scope>NUCLEOTIDE SEQUENCE</scope>
    <source>
        <strain evidence="2">CBS 119687</strain>
    </source>
</reference>
<protein>
    <submittedName>
        <fullName evidence="2">Uncharacterized protein</fullName>
    </submittedName>
</protein>
<evidence type="ECO:0000313" key="3">
    <source>
        <dbReference type="Proteomes" id="UP000799771"/>
    </source>
</evidence>
<name>A0A6A6AQD2_9PLEO</name>
<dbReference type="RefSeq" id="XP_033528397.1">
    <property type="nucleotide sequence ID" value="XM_033671167.1"/>
</dbReference>
<dbReference type="AlphaFoldDB" id="A0A6A6AQD2"/>
<feature type="compositionally biased region" description="Polar residues" evidence="1">
    <location>
        <begin position="81"/>
        <end position="106"/>
    </location>
</feature>
<accession>A0A6A6AQD2</accession>
<evidence type="ECO:0000313" key="2">
    <source>
        <dbReference type="EMBL" id="KAF2134010.1"/>
    </source>
</evidence>
<feature type="compositionally biased region" description="Basic and acidic residues" evidence="1">
    <location>
        <begin position="519"/>
        <end position="534"/>
    </location>
</feature>
<evidence type="ECO:0000256" key="1">
    <source>
        <dbReference type="SAM" id="MobiDB-lite"/>
    </source>
</evidence>
<dbReference type="OrthoDB" id="3799503at2759"/>
<gene>
    <name evidence="2" type="ORF">P153DRAFT_392632</name>
</gene>
<keyword evidence="3" id="KW-1185">Reference proteome</keyword>
<dbReference type="Proteomes" id="UP000799771">
    <property type="component" value="Unassembled WGS sequence"/>
</dbReference>
<feature type="region of interest" description="Disordered" evidence="1">
    <location>
        <begin position="480"/>
        <end position="503"/>
    </location>
</feature>
<feature type="compositionally biased region" description="Polar residues" evidence="1">
    <location>
        <begin position="661"/>
        <end position="673"/>
    </location>
</feature>
<feature type="compositionally biased region" description="Basic and acidic residues" evidence="1">
    <location>
        <begin position="545"/>
        <end position="558"/>
    </location>
</feature>
<sequence length="871" mass="94724">MAVATANTSLCLSNRDERNKRTTSFCNHNHILISSELSLSMASNHHNPQHAYEHTGFSSNNRGGYSNGGRGNGKRGRGSRPYNSNYNNGNGRPTHGNYQNSRNMSDASAVPGYPVDASSAWGVPGNGFSQPMNGMNNTPNAWPLPGAVVTGPTTGTYAQLHPATEHRMLQHKSSYDVLPPHVLQMANDHFGAPPQNIPSSYTPPTAANMTSESAVVNAIGLDTNTNGEAPSCAPMHAPTAVIMQSHVTAPTPASPVLISRSGQSVFTSTLAKPTDKSFTVSKNSASNKTLEETVHSLDNDTLAHLQKLCKTDNIELRQTLRDALGKRRAGQRELLEKRATIMTQLNHARESAQSNTHKTLVLYNTFVTKMTDSLYATSEVKETLQREAIEYLKTARVHSTQATKDREYVESCRDTLEATNLMMLNLTNKLTNSVYRVVVTALSRAVTSDVLIIPDNATTHDTAAPLDIVLASDTESMTAVTSTTNAETDGTEKMKTSDPTPDHAEMRVAEIITDSNLQLDDKKEDIQLEDDTKPPESSPKVTRLRVADQHSKPVHEDTNELDSPKPASENGWGNWFAHIRNDDKEMVKKARQDLDRIGGQTFRPELKETYKNQQGKTHQIVHEKVTGKVAVVVEKDSRSSVKQQVSLEESGKKDPAAEPTPMTQKTIETQSHSHGSEKDVITLNVASPEQVATPGFAEVAGVTALEQEDVANHDGPEEQKDDESVTTEKIEQPAASPGSPDLASVQALKTMIQVYMNEKTPKLEQEEQKNPTDTKSTDKEAQKNKTGKKASAKTNISTNHTGDKSPEQLAAQEQKAAAKRQKVKESKAKTKAKRKARAADKLEGTISSVKTEGNDGTAKTETATVSLPKSG</sequence>
<feature type="compositionally biased region" description="Basic and acidic residues" evidence="1">
    <location>
        <begin position="759"/>
        <end position="783"/>
    </location>
</feature>
<feature type="region of interest" description="Disordered" evidence="1">
    <location>
        <begin position="46"/>
        <end position="111"/>
    </location>
</feature>
<feature type="region of interest" description="Disordered" evidence="1">
    <location>
        <begin position="515"/>
        <end position="572"/>
    </location>
</feature>
<dbReference type="EMBL" id="ML977498">
    <property type="protein sequence ID" value="KAF2134010.1"/>
    <property type="molecule type" value="Genomic_DNA"/>
</dbReference>
<dbReference type="GeneID" id="54411599"/>
<feature type="compositionally biased region" description="Basic and acidic residues" evidence="1">
    <location>
        <begin position="490"/>
        <end position="503"/>
    </location>
</feature>
<feature type="compositionally biased region" description="Polar residues" evidence="1">
    <location>
        <begin position="857"/>
        <end position="871"/>
    </location>
</feature>
<feature type="compositionally biased region" description="Basic and acidic residues" evidence="1">
    <location>
        <begin position="710"/>
        <end position="731"/>
    </location>
</feature>